<evidence type="ECO:0000256" key="3">
    <source>
        <dbReference type="ARBA" id="ARBA00022679"/>
    </source>
</evidence>
<reference evidence="7" key="1">
    <citation type="submission" date="2016-10" db="EMBL/GenBank/DDBJ databases">
        <authorList>
            <person name="Varghese N."/>
            <person name="Submissions S."/>
        </authorList>
    </citation>
    <scope>NUCLEOTIDE SEQUENCE [LARGE SCALE GENOMIC DNA]</scope>
    <source>
        <strain evidence="7">CGMCC 1.10119</strain>
    </source>
</reference>
<keyword evidence="2 6" id="KW-0489">Methyltransferase</keyword>
<dbReference type="InterPro" id="IPR002941">
    <property type="entry name" value="DNA_methylase_N4/N6"/>
</dbReference>
<name>A0A1G9TYP8_9EURY</name>
<dbReference type="EMBL" id="FNHL01000002">
    <property type="protein sequence ID" value="SDM52786.1"/>
    <property type="molecule type" value="Genomic_DNA"/>
</dbReference>
<keyword evidence="3" id="KW-0808">Transferase</keyword>
<dbReference type="InterPro" id="IPR002295">
    <property type="entry name" value="N4/N6-MTase_EcoPI_Mod-like"/>
</dbReference>
<dbReference type="Proteomes" id="UP000199451">
    <property type="component" value="Unassembled WGS sequence"/>
</dbReference>
<dbReference type="PROSITE" id="PS00092">
    <property type="entry name" value="N6_MTASE"/>
    <property type="match status" value="1"/>
</dbReference>
<dbReference type="Pfam" id="PF01555">
    <property type="entry name" value="N6_N4_Mtase"/>
    <property type="match status" value="2"/>
</dbReference>
<evidence type="ECO:0000256" key="2">
    <source>
        <dbReference type="ARBA" id="ARBA00022603"/>
    </source>
</evidence>
<dbReference type="GO" id="GO:0003677">
    <property type="term" value="F:DNA binding"/>
    <property type="evidence" value="ECO:0007669"/>
    <property type="project" value="InterPro"/>
</dbReference>
<dbReference type="PRINTS" id="PR00506">
    <property type="entry name" value="D21N6MTFRASE"/>
</dbReference>
<feature type="domain" description="DNA methylase N-4/N-6" evidence="5">
    <location>
        <begin position="61"/>
        <end position="119"/>
    </location>
</feature>
<keyword evidence="7" id="KW-1185">Reference proteome</keyword>
<comment type="similarity">
    <text evidence="1">Belongs to the N(4)/N(6)-methyltransferase family.</text>
</comment>
<protein>
    <submittedName>
        <fullName evidence="6">DNA methylase</fullName>
    </submittedName>
</protein>
<sequence length="632" mass="72404">MAGDSYQDTLFTPSADASRHTRSVITSTDLSALINDSADSRQEPYAVDVDAGKNTTLYQAHSYWTKVPPQGIRPYIDHFTDPGDLVLDPFCGSGMTGIAALSESRRVVLNDLGSAATHIAYNYNTPIDPDRLELAVDKLEAEVADFFEWLYTTECTDCGETREIKNTIWSEIRECPHCGETFNLWEPAVIDEKVEERKNGFVRDEFDCPACETSLTKTDPEYRGIEVSRIEYKCTPCFGRKYGLKEPDEADRQLLEDVSDTLEETELWYPTDDFPDGYNTRQPIQKGLTSVDKFYVDRALLAMAKLWDEIQRWEEDAVREKLEFVFTAIANRTTRKHAFRPWGGAGNSATLFVPTFHREQNIWVTYSRKANDIVKAQTELYEQYPEDLDNYLRVHNGSATDMGFLPDNSVDYVFTDPPFGANINYSEMNFVWESWLGRKTDVELEAIVNSKQDKDVADYELLMRESFAEIKRVLKDDHWMTLVFNNSKAEVWNALQQSLRDAGFVIAQFATFDKQQPTLQQITSEGAVGQDVMVACLNVDDPTEIGESLTEDEIVRHVRQLLPELAEKTDRRTARGIYSSVVGFALNNRRSVDNLDFETLVETLERHFEAKTLEYERPYKDVVVEQTLWYVE</sequence>
<dbReference type="SUPFAM" id="SSF53335">
    <property type="entry name" value="S-adenosyl-L-methionine-dependent methyltransferases"/>
    <property type="match status" value="2"/>
</dbReference>
<dbReference type="GO" id="GO:0032259">
    <property type="term" value="P:methylation"/>
    <property type="evidence" value="ECO:0007669"/>
    <property type="project" value="UniProtKB-KW"/>
</dbReference>
<evidence type="ECO:0000313" key="6">
    <source>
        <dbReference type="EMBL" id="SDM52786.1"/>
    </source>
</evidence>
<evidence type="ECO:0000256" key="1">
    <source>
        <dbReference type="ARBA" id="ARBA00006594"/>
    </source>
</evidence>
<accession>A0A1G9TYP8</accession>
<dbReference type="Gene3D" id="3.40.50.150">
    <property type="entry name" value="Vaccinia Virus protein VP39"/>
    <property type="match status" value="2"/>
</dbReference>
<dbReference type="STRING" id="660521.SAMN04487949_1968"/>
<evidence type="ECO:0000313" key="7">
    <source>
        <dbReference type="Proteomes" id="UP000199451"/>
    </source>
</evidence>
<keyword evidence="4" id="KW-0949">S-adenosyl-L-methionine</keyword>
<dbReference type="InterPro" id="IPR029063">
    <property type="entry name" value="SAM-dependent_MTases_sf"/>
</dbReference>
<dbReference type="InterPro" id="IPR002052">
    <property type="entry name" value="DNA_methylase_N6_adenine_CS"/>
</dbReference>
<feature type="domain" description="DNA methylase N-4/N-6" evidence="5">
    <location>
        <begin position="410"/>
        <end position="522"/>
    </location>
</feature>
<gene>
    <name evidence="6" type="ORF">SAMN04487949_1968</name>
</gene>
<evidence type="ECO:0000259" key="5">
    <source>
        <dbReference type="Pfam" id="PF01555"/>
    </source>
</evidence>
<dbReference type="GO" id="GO:0008170">
    <property type="term" value="F:N-methyltransferase activity"/>
    <property type="evidence" value="ECO:0007669"/>
    <property type="project" value="InterPro"/>
</dbReference>
<evidence type="ECO:0000256" key="4">
    <source>
        <dbReference type="ARBA" id="ARBA00022691"/>
    </source>
</evidence>
<organism evidence="6 7">
    <name type="scientific">Halogranum gelatinilyticum</name>
    <dbReference type="NCBI Taxonomy" id="660521"/>
    <lineage>
        <taxon>Archaea</taxon>
        <taxon>Methanobacteriati</taxon>
        <taxon>Methanobacteriota</taxon>
        <taxon>Stenosarchaea group</taxon>
        <taxon>Halobacteria</taxon>
        <taxon>Halobacteriales</taxon>
        <taxon>Haloferacaceae</taxon>
    </lineage>
</organism>
<proteinExistence type="inferred from homology"/>
<dbReference type="AlphaFoldDB" id="A0A1G9TYP8"/>